<proteinExistence type="predicted"/>
<keyword evidence="2" id="KW-1185">Reference proteome</keyword>
<gene>
    <name evidence="1" type="ORF">KIN20_026817</name>
</gene>
<evidence type="ECO:0000313" key="2">
    <source>
        <dbReference type="Proteomes" id="UP001196413"/>
    </source>
</evidence>
<dbReference type="AlphaFoldDB" id="A0AAD5WDE9"/>
<accession>A0AAD5WDE9</accession>
<name>A0AAD5WDE9_PARTN</name>
<organism evidence="1 2">
    <name type="scientific">Parelaphostrongylus tenuis</name>
    <name type="common">Meningeal worm</name>
    <dbReference type="NCBI Taxonomy" id="148309"/>
    <lineage>
        <taxon>Eukaryota</taxon>
        <taxon>Metazoa</taxon>
        <taxon>Ecdysozoa</taxon>
        <taxon>Nematoda</taxon>
        <taxon>Chromadorea</taxon>
        <taxon>Rhabditida</taxon>
        <taxon>Rhabditina</taxon>
        <taxon>Rhabditomorpha</taxon>
        <taxon>Strongyloidea</taxon>
        <taxon>Metastrongylidae</taxon>
        <taxon>Parelaphostrongylus</taxon>
    </lineage>
</organism>
<evidence type="ECO:0000313" key="1">
    <source>
        <dbReference type="EMBL" id="KAJ1366217.1"/>
    </source>
</evidence>
<reference evidence="1" key="1">
    <citation type="submission" date="2021-06" db="EMBL/GenBank/DDBJ databases">
        <title>Parelaphostrongylus tenuis whole genome reference sequence.</title>
        <authorList>
            <person name="Garwood T.J."/>
            <person name="Larsen P.A."/>
            <person name="Fountain-Jones N.M."/>
            <person name="Garbe J.R."/>
            <person name="Macchietto M.G."/>
            <person name="Kania S.A."/>
            <person name="Gerhold R.W."/>
            <person name="Richards J.E."/>
            <person name="Wolf T.M."/>
        </authorList>
    </citation>
    <scope>NUCLEOTIDE SEQUENCE</scope>
    <source>
        <strain evidence="1">MNPRO001-30</strain>
        <tissue evidence="1">Meninges</tissue>
    </source>
</reference>
<dbReference type="EMBL" id="JAHQIW010005486">
    <property type="protein sequence ID" value="KAJ1366217.1"/>
    <property type="molecule type" value="Genomic_DNA"/>
</dbReference>
<dbReference type="Proteomes" id="UP001196413">
    <property type="component" value="Unassembled WGS sequence"/>
</dbReference>
<comment type="caution">
    <text evidence="1">The sequence shown here is derived from an EMBL/GenBank/DDBJ whole genome shotgun (WGS) entry which is preliminary data.</text>
</comment>
<sequence>MLAAVSKVFGCGIMPAGQASTRCFTVTGFTLALAMVYSSETSVLTRVPGIASSKNGAQAFARLFVMQTVCIVLAGDFLNESNLHAASDAESSSIIRNLAEELDVSQRTLAKKFHQFDFVHKKPRQDLHELTRLWVFDVLELQARRALLSDALISVILGQLTVTSATNHCYVWQLLSV</sequence>
<protein>
    <submittedName>
        <fullName evidence="1">Uncharacterized protein</fullName>
    </submittedName>
</protein>